<dbReference type="RefSeq" id="WP_025385147.1">
    <property type="nucleotide sequence ID" value="NZ_LCUA01000019.1"/>
</dbReference>
<dbReference type="AlphaFoldDB" id="A0A0W0WY53"/>
<dbReference type="PATRIC" id="fig|29423.5.peg.2518"/>
<dbReference type="GO" id="GO:0001046">
    <property type="term" value="F:core promoter sequence-specific DNA binding"/>
    <property type="evidence" value="ECO:0007669"/>
    <property type="project" value="TreeGrafter"/>
</dbReference>
<accession>A0A0W0WY53</accession>
<dbReference type="Proteomes" id="UP000054858">
    <property type="component" value="Unassembled WGS sequence"/>
</dbReference>
<dbReference type="EMBL" id="LNYP01000031">
    <property type="protein sequence ID" value="KTD37261.1"/>
    <property type="molecule type" value="Genomic_DNA"/>
</dbReference>
<dbReference type="InterPro" id="IPR001387">
    <property type="entry name" value="Cro/C1-type_HTH"/>
</dbReference>
<dbReference type="InterPro" id="IPR010982">
    <property type="entry name" value="Lambda_DNA-bd_dom_sf"/>
</dbReference>
<dbReference type="PANTHER" id="PTHR40455:SF1">
    <property type="entry name" value="ANTITOXIN HIGA"/>
    <property type="match status" value="1"/>
</dbReference>
<proteinExistence type="predicted"/>
<reference evidence="2 3" key="1">
    <citation type="submission" date="2015-11" db="EMBL/GenBank/DDBJ databases">
        <title>Genomic analysis of 38 Legionella species identifies large and diverse effector repertoires.</title>
        <authorList>
            <person name="Burstein D."/>
            <person name="Amaro F."/>
            <person name="Zusman T."/>
            <person name="Lifshitz Z."/>
            <person name="Cohen O."/>
            <person name="Gilbert J.A."/>
            <person name="Pupko T."/>
            <person name="Shuman H.A."/>
            <person name="Segal G."/>
        </authorList>
    </citation>
    <scope>NUCLEOTIDE SEQUENCE [LARGE SCALE GENOMIC DNA]</scope>
    <source>
        <strain evidence="2 3">Oak Ridge-10</strain>
    </source>
</reference>
<dbReference type="InterPro" id="IPR039060">
    <property type="entry name" value="Antitox_HigA"/>
</dbReference>
<dbReference type="Gene3D" id="1.10.260.40">
    <property type="entry name" value="lambda repressor-like DNA-binding domains"/>
    <property type="match status" value="1"/>
</dbReference>
<sequence length="141" mass="16009">MTALAHNNYLEETIQHWKHISPIIHDPQNDAEYEKLANMLDQLLDIVGDNESHELMGLVDVISHMITMYDENHDEQLQTGSGIDALKFLMEQHGLDQSDLKNEIGSQGVVSEILNGKRQLNLSHIKKLAERFHVAPATFID</sequence>
<comment type="caution">
    <text evidence="2">The sequence shown here is derived from an EMBL/GenBank/DDBJ whole genome shotgun (WGS) entry which is preliminary data.</text>
</comment>
<dbReference type="GO" id="GO:0006355">
    <property type="term" value="P:regulation of DNA-templated transcription"/>
    <property type="evidence" value="ECO:0007669"/>
    <property type="project" value="InterPro"/>
</dbReference>
<dbReference type="SMART" id="SM00530">
    <property type="entry name" value="HTH_XRE"/>
    <property type="match status" value="1"/>
</dbReference>
<gene>
    <name evidence="2" type="primary">higA</name>
    <name evidence="2" type="ORF">Loak_2397</name>
</gene>
<protein>
    <submittedName>
        <fullName evidence="2">Antitoxin HigA</fullName>
    </submittedName>
</protein>
<feature type="domain" description="HTH cro/C1-type" evidence="1">
    <location>
        <begin position="86"/>
        <end position="139"/>
    </location>
</feature>
<dbReference type="Pfam" id="PF01381">
    <property type="entry name" value="HTH_3"/>
    <property type="match status" value="1"/>
</dbReference>
<evidence type="ECO:0000313" key="3">
    <source>
        <dbReference type="Proteomes" id="UP000054858"/>
    </source>
</evidence>
<dbReference type="SUPFAM" id="SSF47413">
    <property type="entry name" value="lambda repressor-like DNA-binding domains"/>
    <property type="match status" value="1"/>
</dbReference>
<evidence type="ECO:0000313" key="2">
    <source>
        <dbReference type="EMBL" id="KTD37261.1"/>
    </source>
</evidence>
<dbReference type="PROSITE" id="PS50943">
    <property type="entry name" value="HTH_CROC1"/>
    <property type="match status" value="1"/>
</dbReference>
<name>A0A0W0WY53_9GAMM</name>
<evidence type="ECO:0000259" key="1">
    <source>
        <dbReference type="PROSITE" id="PS50943"/>
    </source>
</evidence>
<dbReference type="CDD" id="cd00093">
    <property type="entry name" value="HTH_XRE"/>
    <property type="match status" value="1"/>
</dbReference>
<dbReference type="PANTHER" id="PTHR40455">
    <property type="entry name" value="ANTITOXIN HIGA"/>
    <property type="match status" value="1"/>
</dbReference>
<organism evidence="2 3">
    <name type="scientific">Legionella oakridgensis</name>
    <dbReference type="NCBI Taxonomy" id="29423"/>
    <lineage>
        <taxon>Bacteria</taxon>
        <taxon>Pseudomonadati</taxon>
        <taxon>Pseudomonadota</taxon>
        <taxon>Gammaproteobacteria</taxon>
        <taxon>Legionellales</taxon>
        <taxon>Legionellaceae</taxon>
        <taxon>Legionella</taxon>
    </lineage>
</organism>